<evidence type="ECO:0000313" key="2">
    <source>
        <dbReference type="Proteomes" id="UP001302349"/>
    </source>
</evidence>
<organism evidence="1 2">
    <name type="scientific">Imperialibacter roseus</name>
    <dbReference type="NCBI Taxonomy" id="1324217"/>
    <lineage>
        <taxon>Bacteria</taxon>
        <taxon>Pseudomonadati</taxon>
        <taxon>Bacteroidota</taxon>
        <taxon>Cytophagia</taxon>
        <taxon>Cytophagales</taxon>
        <taxon>Flammeovirgaceae</taxon>
        <taxon>Imperialibacter</taxon>
    </lineage>
</organism>
<gene>
    <name evidence="1" type="ORF">RT717_02690</name>
</gene>
<sequence length="86" mass="9627">MATSANEKIEMACVEAREKLAQLGIEEKIQAELDWVLGSFRNDQNSSGLYEIGAKALKALVKYKKDKPKAVTKKMIDELEKALKTK</sequence>
<dbReference type="RefSeq" id="WP_317490203.1">
    <property type="nucleotide sequence ID" value="NZ_CP136051.1"/>
</dbReference>
<reference evidence="1 2" key="1">
    <citation type="journal article" date="2023" name="Microbiol. Resour. Announc.">
        <title>Complete Genome Sequence of Imperialibacter roseus strain P4T.</title>
        <authorList>
            <person name="Tizabi D.R."/>
            <person name="Bachvaroff T."/>
            <person name="Hill R.T."/>
        </authorList>
    </citation>
    <scope>NUCLEOTIDE SEQUENCE [LARGE SCALE GENOMIC DNA]</scope>
    <source>
        <strain evidence="1 2">P4T</strain>
    </source>
</reference>
<dbReference type="Proteomes" id="UP001302349">
    <property type="component" value="Chromosome"/>
</dbReference>
<dbReference type="EMBL" id="CP136051">
    <property type="protein sequence ID" value="WOK07527.1"/>
    <property type="molecule type" value="Genomic_DNA"/>
</dbReference>
<proteinExistence type="predicted"/>
<protein>
    <submittedName>
        <fullName evidence="1">Uncharacterized protein</fullName>
    </submittedName>
</protein>
<name>A0ABZ0ISQ0_9BACT</name>
<keyword evidence="2" id="KW-1185">Reference proteome</keyword>
<evidence type="ECO:0000313" key="1">
    <source>
        <dbReference type="EMBL" id="WOK07527.1"/>
    </source>
</evidence>
<accession>A0ABZ0ISQ0</accession>